<evidence type="ECO:0000313" key="1">
    <source>
        <dbReference type="EMBL" id="VXA84473.1"/>
    </source>
</evidence>
<evidence type="ECO:0000313" key="2">
    <source>
        <dbReference type="Proteomes" id="UP000439123"/>
    </source>
</evidence>
<proteinExistence type="predicted"/>
<reference evidence="1 2" key="1">
    <citation type="submission" date="2019-10" db="EMBL/GenBank/DDBJ databases">
        <authorList>
            <person name="Karimi E."/>
        </authorList>
    </citation>
    <scope>NUCLEOTIDE SEQUENCE [LARGE SCALE GENOMIC DNA]</scope>
    <source>
        <strain evidence="1">Aeromonas sp. 8C</strain>
    </source>
</reference>
<name>A0A653L063_AERVE</name>
<dbReference type="Proteomes" id="UP000439123">
    <property type="component" value="Unassembled WGS sequence"/>
</dbReference>
<protein>
    <submittedName>
        <fullName evidence="1">Uncharacterized protein</fullName>
    </submittedName>
</protein>
<gene>
    <name evidence="1" type="ORF">AERO8C_170128</name>
</gene>
<organism evidence="1 2">
    <name type="scientific">Aeromonas veronii</name>
    <dbReference type="NCBI Taxonomy" id="654"/>
    <lineage>
        <taxon>Bacteria</taxon>
        <taxon>Pseudomonadati</taxon>
        <taxon>Pseudomonadota</taxon>
        <taxon>Gammaproteobacteria</taxon>
        <taxon>Aeromonadales</taxon>
        <taxon>Aeromonadaceae</taxon>
        <taxon>Aeromonas</taxon>
    </lineage>
</organism>
<dbReference type="EMBL" id="CABWLC010000009">
    <property type="protein sequence ID" value="VXA84473.1"/>
    <property type="molecule type" value="Genomic_DNA"/>
</dbReference>
<dbReference type="AlphaFoldDB" id="A0A653L063"/>
<accession>A0A653L063</accession>
<sequence length="149" mass="16445">MMQLSRGYLLLLLVALLSAAAMGWRYQNRTINEGAKPMLMELVQLGWRLRVATPVLGGTYVSYQLAHPRCDGLLQAMLVAPDREAMSVTLAGEGMSQGVMFLGELHQSPPLLSYRLTQGWRKLWGLTPYPLYRVALPTSCLGLIAPPMG</sequence>